<sequence>MRAKQQAALDKRFANQPKKSTAVPTASTQSSKKPTALEEMSKENVGWRNVDAQTEFRRWD</sequence>
<dbReference type="OrthoDB" id="3798255at2759"/>
<feature type="region of interest" description="Disordered" evidence="1">
    <location>
        <begin position="1"/>
        <end position="46"/>
    </location>
</feature>
<reference evidence="2" key="1">
    <citation type="submission" date="2020-01" db="EMBL/GenBank/DDBJ databases">
        <authorList>
            <consortium name="DOE Joint Genome Institute"/>
            <person name="Haridas S."/>
            <person name="Albert R."/>
            <person name="Binder M."/>
            <person name="Bloem J."/>
            <person name="Labutti K."/>
            <person name="Salamov A."/>
            <person name="Andreopoulos B."/>
            <person name="Baker S.E."/>
            <person name="Barry K."/>
            <person name="Bills G."/>
            <person name="Bluhm B.H."/>
            <person name="Cannon C."/>
            <person name="Castanera R."/>
            <person name="Culley D.E."/>
            <person name="Daum C."/>
            <person name="Ezra D."/>
            <person name="Gonzalez J.B."/>
            <person name="Henrissat B."/>
            <person name="Kuo A."/>
            <person name="Liang C."/>
            <person name="Lipzen A."/>
            <person name="Lutzoni F."/>
            <person name="Magnuson J."/>
            <person name="Mondo S."/>
            <person name="Nolan M."/>
            <person name="Ohm R."/>
            <person name="Pangilinan J."/>
            <person name="Park H.-J."/>
            <person name="Ramirez L."/>
            <person name="Alfaro M."/>
            <person name="Sun H."/>
            <person name="Tritt A."/>
            <person name="Yoshinaga Y."/>
            <person name="Zwiers L.-H."/>
            <person name="Turgeon B.G."/>
            <person name="Goodwin S.B."/>
            <person name="Spatafora J.W."/>
            <person name="Crous P.W."/>
            <person name="Grigoriev I.V."/>
        </authorList>
    </citation>
    <scope>NUCLEOTIDE SEQUENCE</scope>
    <source>
        <strain evidence="2">CBS 394.84</strain>
    </source>
</reference>
<evidence type="ECO:0000256" key="1">
    <source>
        <dbReference type="SAM" id="MobiDB-lite"/>
    </source>
</evidence>
<name>A0A9P4GS35_9PLEO</name>
<protein>
    <submittedName>
        <fullName evidence="2">Uncharacterized protein</fullName>
    </submittedName>
</protein>
<accession>A0A9P4GS35</accession>
<dbReference type="EMBL" id="ML976614">
    <property type="protein sequence ID" value="KAF1850499.1"/>
    <property type="molecule type" value="Genomic_DNA"/>
</dbReference>
<organism evidence="2 3">
    <name type="scientific">Cucurbitaria berberidis CBS 394.84</name>
    <dbReference type="NCBI Taxonomy" id="1168544"/>
    <lineage>
        <taxon>Eukaryota</taxon>
        <taxon>Fungi</taxon>
        <taxon>Dikarya</taxon>
        <taxon>Ascomycota</taxon>
        <taxon>Pezizomycotina</taxon>
        <taxon>Dothideomycetes</taxon>
        <taxon>Pleosporomycetidae</taxon>
        <taxon>Pleosporales</taxon>
        <taxon>Pleosporineae</taxon>
        <taxon>Cucurbitariaceae</taxon>
        <taxon>Cucurbitaria</taxon>
    </lineage>
</organism>
<dbReference type="RefSeq" id="XP_040793062.1">
    <property type="nucleotide sequence ID" value="XM_040937528.1"/>
</dbReference>
<gene>
    <name evidence="2" type="ORF">K460DRAFT_412196</name>
</gene>
<evidence type="ECO:0000313" key="3">
    <source>
        <dbReference type="Proteomes" id="UP000800039"/>
    </source>
</evidence>
<dbReference type="GeneID" id="63854778"/>
<dbReference type="Proteomes" id="UP000800039">
    <property type="component" value="Unassembled WGS sequence"/>
</dbReference>
<proteinExistence type="predicted"/>
<keyword evidence="3" id="KW-1185">Reference proteome</keyword>
<comment type="caution">
    <text evidence="2">The sequence shown here is derived from an EMBL/GenBank/DDBJ whole genome shotgun (WGS) entry which is preliminary data.</text>
</comment>
<dbReference type="AlphaFoldDB" id="A0A9P4GS35"/>
<feature type="compositionally biased region" description="Polar residues" evidence="1">
    <location>
        <begin position="17"/>
        <end position="33"/>
    </location>
</feature>
<evidence type="ECO:0000313" key="2">
    <source>
        <dbReference type="EMBL" id="KAF1850499.1"/>
    </source>
</evidence>